<dbReference type="Pfam" id="PF01263">
    <property type="entry name" value="Aldose_epim"/>
    <property type="match status" value="1"/>
</dbReference>
<dbReference type="Gene3D" id="2.70.98.10">
    <property type="match status" value="1"/>
</dbReference>
<comment type="caution">
    <text evidence="1">The sequence shown here is derived from an EMBL/GenBank/DDBJ whole genome shotgun (WGS) entry which is preliminary data.</text>
</comment>
<dbReference type="GO" id="GO:0030246">
    <property type="term" value="F:carbohydrate binding"/>
    <property type="evidence" value="ECO:0007669"/>
    <property type="project" value="InterPro"/>
</dbReference>
<dbReference type="GO" id="GO:0006006">
    <property type="term" value="P:glucose metabolic process"/>
    <property type="evidence" value="ECO:0007669"/>
    <property type="project" value="TreeGrafter"/>
</dbReference>
<proteinExistence type="predicted"/>
<evidence type="ECO:0000313" key="1">
    <source>
        <dbReference type="EMBL" id="RFA29100.1"/>
    </source>
</evidence>
<dbReference type="PANTHER" id="PTHR10091:SF0">
    <property type="entry name" value="GALACTOSE MUTAROTASE"/>
    <property type="match status" value="1"/>
</dbReference>
<dbReference type="GO" id="GO:0033499">
    <property type="term" value="P:galactose catabolic process via UDP-galactose, Leloir pathway"/>
    <property type="evidence" value="ECO:0007669"/>
    <property type="project" value="TreeGrafter"/>
</dbReference>
<dbReference type="InterPro" id="IPR008183">
    <property type="entry name" value="Aldose_1/G6P_1-epimerase"/>
</dbReference>
<dbReference type="EMBL" id="NBXE01000006">
    <property type="protein sequence ID" value="RFA29100.1"/>
    <property type="molecule type" value="Genomic_DNA"/>
</dbReference>
<reference evidence="1 2" key="1">
    <citation type="submission" date="2017-04" db="EMBL/GenBank/DDBJ databases">
        <title>Comparative genome analysis of Subtercola boreus.</title>
        <authorList>
            <person name="Cho Y.-J."/>
            <person name="Cho A."/>
            <person name="Kim O.-S."/>
            <person name="Lee J.-I."/>
        </authorList>
    </citation>
    <scope>NUCLEOTIDE SEQUENCE [LARGE SCALE GENOMIC DNA]</scope>
    <source>
        <strain evidence="1 2">P28004</strain>
    </source>
</reference>
<accession>A0A3E0WEV7</accession>
<dbReference type="AlphaFoldDB" id="A0A3E0WEV7"/>
<dbReference type="OrthoDB" id="4739604at2"/>
<evidence type="ECO:0000313" key="2">
    <source>
        <dbReference type="Proteomes" id="UP000257080"/>
    </source>
</evidence>
<dbReference type="SUPFAM" id="SSF74650">
    <property type="entry name" value="Galactose mutarotase-like"/>
    <property type="match status" value="1"/>
</dbReference>
<dbReference type="PANTHER" id="PTHR10091">
    <property type="entry name" value="ALDOSE-1-EPIMERASE"/>
    <property type="match status" value="1"/>
</dbReference>
<dbReference type="GO" id="GO:0004034">
    <property type="term" value="F:aldose 1-epimerase activity"/>
    <property type="evidence" value="ECO:0007669"/>
    <property type="project" value="TreeGrafter"/>
</dbReference>
<sequence length="325" mass="35772">MSFTITETHFDNLPSLTVTDGSTRVVLTMRGATVISWVVNDVDLIDGYADEVEFLAQAGMRSAIMIPFSNRIDKGRYVFEGQTIDFHTEDRRHVGETVMHGLLRLEDFTITGNEVSDVSAIIHLACRALRSGAFAGYPFFVDVTIDLTITRSSIDFVVTGHNLGDTAAPFATGWHPYFTIGAAPISELIVTVPAETRVIPDSNLIPLEGDRAFERVSGEWDFRNARPIGSQFIDMAFSDLVPAADGLIHSTISDPDTGRAIDVWQDRGLLHLFTADSVPRPRGSFAMEPVEVMTNSVNRPDQADAVMLVPGGRRAFRFGARTFFN</sequence>
<dbReference type="Proteomes" id="UP000257080">
    <property type="component" value="Unassembled WGS sequence"/>
</dbReference>
<gene>
    <name evidence="1" type="ORF">B7R25_02245</name>
</gene>
<name>A0A3E0WEV7_9MICO</name>
<protein>
    <recommendedName>
        <fullName evidence="3">Aldose 1-epimerase</fullName>
    </recommendedName>
</protein>
<dbReference type="InterPro" id="IPR014718">
    <property type="entry name" value="GH-type_carb-bd"/>
</dbReference>
<dbReference type="InterPro" id="IPR011013">
    <property type="entry name" value="Gal_mutarotase_sf_dom"/>
</dbReference>
<dbReference type="RefSeq" id="WP_116417369.1">
    <property type="nucleotide sequence ID" value="NZ_NBXC01000006.1"/>
</dbReference>
<organism evidence="1 2">
    <name type="scientific">Subtercola boreus</name>
    <dbReference type="NCBI Taxonomy" id="120213"/>
    <lineage>
        <taxon>Bacteria</taxon>
        <taxon>Bacillati</taxon>
        <taxon>Actinomycetota</taxon>
        <taxon>Actinomycetes</taxon>
        <taxon>Micrococcales</taxon>
        <taxon>Microbacteriaceae</taxon>
        <taxon>Subtercola</taxon>
    </lineage>
</organism>
<evidence type="ECO:0008006" key="3">
    <source>
        <dbReference type="Google" id="ProtNLM"/>
    </source>
</evidence>